<dbReference type="Proteomes" id="UP000836387">
    <property type="component" value="Unassembled WGS sequence"/>
</dbReference>
<sequence>MRHDNVIVYNYTQGWETNHELRIFMPLYGTTLRKLLPDSHKRASGDWRFRVDRMIKDISSALEYIHEKDCLHRDIKPDNILVSSQSFCLTDFGMASFSTGNRKTESLPVKRGHTWQYAAPEVLRKKGNETFAVDIFSFGVMILECLTDLPLVATPGTSDTPGPSAAKDTAERTLDVHKGYRERLEQAWPAAVSMLSDAPSKRPGANRIYEDLEKSGGVPLASNVSLGDSGRELRSHKRRLASEQGIPAQGPDPDAMSWTASLAERLAQRPADWRAREEKNAKRQRDRQSARRIKKK</sequence>
<gene>
    <name evidence="1" type="ORF">CRV2_00017287</name>
</gene>
<comment type="caution">
    <text evidence="1">The sequence shown here is derived from an EMBL/GenBank/DDBJ whole genome shotgun (WGS) entry which is preliminary data.</text>
</comment>
<dbReference type="EMBL" id="CADEHS020000596">
    <property type="protein sequence ID" value="CAG9955497.1"/>
    <property type="molecule type" value="Genomic_DNA"/>
</dbReference>
<accession>A0ACA9UPW7</accession>
<protein>
    <submittedName>
        <fullName evidence="1">Uncharacterized protein</fullName>
    </submittedName>
</protein>
<evidence type="ECO:0000313" key="1">
    <source>
        <dbReference type="EMBL" id="CAG9955497.1"/>
    </source>
</evidence>
<reference evidence="1" key="1">
    <citation type="submission" date="2020-04" db="EMBL/GenBank/DDBJ databases">
        <authorList>
            <person name="Broberg M."/>
        </authorList>
    </citation>
    <scope>NUCLEOTIDE SEQUENCE</scope>
</reference>
<keyword evidence="2" id="KW-1185">Reference proteome</keyword>
<name>A0ACA9UPW7_BIOOC</name>
<reference evidence="1" key="2">
    <citation type="submission" date="2021-10" db="EMBL/GenBank/DDBJ databases">
        <authorList>
            <person name="Piombo E."/>
        </authorList>
    </citation>
    <scope>NUCLEOTIDE SEQUENCE</scope>
</reference>
<evidence type="ECO:0000313" key="2">
    <source>
        <dbReference type="Proteomes" id="UP000836387"/>
    </source>
</evidence>
<proteinExistence type="predicted"/>
<organism evidence="1 2">
    <name type="scientific">Clonostachys rosea f. rosea IK726</name>
    <dbReference type="NCBI Taxonomy" id="1349383"/>
    <lineage>
        <taxon>Eukaryota</taxon>
        <taxon>Fungi</taxon>
        <taxon>Dikarya</taxon>
        <taxon>Ascomycota</taxon>
        <taxon>Pezizomycotina</taxon>
        <taxon>Sordariomycetes</taxon>
        <taxon>Hypocreomycetidae</taxon>
        <taxon>Hypocreales</taxon>
        <taxon>Bionectriaceae</taxon>
        <taxon>Clonostachys</taxon>
    </lineage>
</organism>